<evidence type="ECO:0000256" key="1">
    <source>
        <dbReference type="ARBA" id="ARBA00023015"/>
    </source>
</evidence>
<dbReference type="STRING" id="1842532.A7E78_05795"/>
<dbReference type="AlphaFoldDB" id="A0A1L3GN77"/>
<dbReference type="PROSITE" id="PS50987">
    <property type="entry name" value="HTH_ARSR_2"/>
    <property type="match status" value="1"/>
</dbReference>
<dbReference type="GO" id="GO:0003700">
    <property type="term" value="F:DNA-binding transcription factor activity"/>
    <property type="evidence" value="ECO:0007669"/>
    <property type="project" value="InterPro"/>
</dbReference>
<keyword evidence="6" id="KW-1185">Reference proteome</keyword>
<organism evidence="5 6">
    <name type="scientific">Syntrophotalea acetylenivorans</name>
    <dbReference type="NCBI Taxonomy" id="1842532"/>
    <lineage>
        <taxon>Bacteria</taxon>
        <taxon>Pseudomonadati</taxon>
        <taxon>Thermodesulfobacteriota</taxon>
        <taxon>Desulfuromonadia</taxon>
        <taxon>Desulfuromonadales</taxon>
        <taxon>Syntrophotaleaceae</taxon>
        <taxon>Syntrophotalea</taxon>
    </lineage>
</organism>
<accession>A0A1L3GN77</accession>
<dbReference type="NCBIfam" id="NF033788">
    <property type="entry name" value="HTH_metalloreg"/>
    <property type="match status" value="1"/>
</dbReference>
<dbReference type="Pfam" id="PF01022">
    <property type="entry name" value="HTH_5"/>
    <property type="match status" value="1"/>
</dbReference>
<dbReference type="PANTHER" id="PTHR33154">
    <property type="entry name" value="TRANSCRIPTIONAL REGULATOR, ARSR FAMILY"/>
    <property type="match status" value="1"/>
</dbReference>
<dbReference type="RefSeq" id="WP_072283364.1">
    <property type="nucleotide sequence ID" value="NZ_CP015519.1"/>
</dbReference>
<dbReference type="EMBL" id="CP015519">
    <property type="protein sequence ID" value="APG27396.1"/>
    <property type="molecule type" value="Genomic_DNA"/>
</dbReference>
<dbReference type="InterPro" id="IPR036390">
    <property type="entry name" value="WH_DNA-bd_sf"/>
</dbReference>
<dbReference type="InterPro" id="IPR051081">
    <property type="entry name" value="HTH_MetalResp_TranReg"/>
</dbReference>
<dbReference type="InterPro" id="IPR001845">
    <property type="entry name" value="HTH_ArsR_DNA-bd_dom"/>
</dbReference>
<evidence type="ECO:0000259" key="4">
    <source>
        <dbReference type="PROSITE" id="PS50987"/>
    </source>
</evidence>
<keyword evidence="1" id="KW-0805">Transcription regulation</keyword>
<evidence type="ECO:0000313" key="5">
    <source>
        <dbReference type="EMBL" id="APG27396.1"/>
    </source>
</evidence>
<dbReference type="SMART" id="SM00418">
    <property type="entry name" value="HTH_ARSR"/>
    <property type="match status" value="1"/>
</dbReference>
<dbReference type="OrthoDB" id="9800238at2"/>
<dbReference type="InterPro" id="IPR036388">
    <property type="entry name" value="WH-like_DNA-bd_sf"/>
</dbReference>
<evidence type="ECO:0000256" key="3">
    <source>
        <dbReference type="ARBA" id="ARBA00023163"/>
    </source>
</evidence>
<dbReference type="GO" id="GO:0003677">
    <property type="term" value="F:DNA binding"/>
    <property type="evidence" value="ECO:0007669"/>
    <property type="project" value="UniProtKB-KW"/>
</dbReference>
<dbReference type="PRINTS" id="PR00778">
    <property type="entry name" value="HTHARSR"/>
</dbReference>
<dbReference type="Proteomes" id="UP000182517">
    <property type="component" value="Chromosome"/>
</dbReference>
<gene>
    <name evidence="5" type="ORF">A7E78_05795</name>
</gene>
<dbReference type="SUPFAM" id="SSF46785">
    <property type="entry name" value="Winged helix' DNA-binding domain"/>
    <property type="match status" value="1"/>
</dbReference>
<feature type="domain" description="HTH arsR-type" evidence="4">
    <location>
        <begin position="1"/>
        <end position="96"/>
    </location>
</feature>
<reference evidence="5 6" key="1">
    <citation type="journal article" date="2017" name="Genome Announc.">
        <title>Complete Genome Sequences of Two Acetylene-Fermenting Pelobacter acetylenicus Strains.</title>
        <authorList>
            <person name="Sutton J.M."/>
            <person name="Baesman S.M."/>
            <person name="Fierst J.L."/>
            <person name="Poret-Peterson A.T."/>
            <person name="Oremland R.S."/>
            <person name="Dunlap D.S."/>
            <person name="Akob D.M."/>
        </authorList>
    </citation>
    <scope>NUCLEOTIDE SEQUENCE [LARGE SCALE GENOMIC DNA]</scope>
    <source>
        <strain evidence="5 6">SFB93</strain>
    </source>
</reference>
<dbReference type="PANTHER" id="PTHR33154:SF18">
    <property type="entry name" value="ARSENICAL RESISTANCE OPERON REPRESSOR"/>
    <property type="match status" value="1"/>
</dbReference>
<evidence type="ECO:0000256" key="2">
    <source>
        <dbReference type="ARBA" id="ARBA00023125"/>
    </source>
</evidence>
<protein>
    <submittedName>
        <fullName evidence="5">ArsR family transcriptional regulator</fullName>
    </submittedName>
</protein>
<keyword evidence="2" id="KW-0238">DNA-binding</keyword>
<dbReference type="CDD" id="cd00090">
    <property type="entry name" value="HTH_ARSR"/>
    <property type="match status" value="1"/>
</dbReference>
<keyword evidence="3" id="KW-0804">Transcription</keyword>
<name>A0A1L3GN77_9BACT</name>
<sequence>MKKTTALFKALAHQTRLRILCLLLDGEVCVCQIMAVLGLPQSTASRHLAILKNAGLVEDRRDGTWSHYSLARNGSPLASQLLEVLGENLPHTTIGAKDCQKLAEALQKKNCA</sequence>
<proteinExistence type="predicted"/>
<dbReference type="InterPro" id="IPR011991">
    <property type="entry name" value="ArsR-like_HTH"/>
</dbReference>
<evidence type="ECO:0000313" key="6">
    <source>
        <dbReference type="Proteomes" id="UP000182517"/>
    </source>
</evidence>
<dbReference type="Gene3D" id="1.10.10.10">
    <property type="entry name" value="Winged helix-like DNA-binding domain superfamily/Winged helix DNA-binding domain"/>
    <property type="match status" value="1"/>
</dbReference>
<dbReference type="KEGG" id="pef:A7E78_05795"/>